<dbReference type="EMBL" id="BLLA01000001">
    <property type="protein sequence ID" value="GFG98868.1"/>
    <property type="molecule type" value="Genomic_DNA"/>
</dbReference>
<gene>
    <name evidence="1" type="ORF">MTIM_47470</name>
</gene>
<keyword evidence="2" id="KW-1185">Reference proteome</keyword>
<evidence type="ECO:0000313" key="1">
    <source>
        <dbReference type="EMBL" id="GFG98868.1"/>
    </source>
</evidence>
<protein>
    <submittedName>
        <fullName evidence="1">Uncharacterized protein</fullName>
    </submittedName>
</protein>
<dbReference type="Proteomes" id="UP000465301">
    <property type="component" value="Unassembled WGS sequence"/>
</dbReference>
<accession>A0A7I9ZDF2</accession>
<comment type="caution">
    <text evidence="1">The sequence shown here is derived from an EMBL/GenBank/DDBJ whole genome shotgun (WGS) entry which is preliminary data.</text>
</comment>
<name>A0A7I9ZDF2_9MYCO</name>
<dbReference type="AlphaFoldDB" id="A0A7I9ZDF2"/>
<reference evidence="1 2" key="1">
    <citation type="journal article" date="2019" name="Emerg. Microbes Infect.">
        <title>Comprehensive subspecies identification of 175 nontuberculous mycobacteria species based on 7547 genomic profiles.</title>
        <authorList>
            <person name="Matsumoto Y."/>
            <person name="Kinjo T."/>
            <person name="Motooka D."/>
            <person name="Nabeya D."/>
            <person name="Jung N."/>
            <person name="Uechi K."/>
            <person name="Horii T."/>
            <person name="Iida T."/>
            <person name="Fujita J."/>
            <person name="Nakamura S."/>
        </authorList>
    </citation>
    <scope>NUCLEOTIDE SEQUENCE [LARGE SCALE GENOMIC DNA]</scope>
    <source>
        <strain evidence="1 2">JCM 30726</strain>
    </source>
</reference>
<evidence type="ECO:0000313" key="2">
    <source>
        <dbReference type="Proteomes" id="UP000465301"/>
    </source>
</evidence>
<proteinExistence type="predicted"/>
<organism evidence="1 2">
    <name type="scientific">Mycobacterium timonense</name>
    <dbReference type="NCBI Taxonomy" id="701043"/>
    <lineage>
        <taxon>Bacteria</taxon>
        <taxon>Bacillati</taxon>
        <taxon>Actinomycetota</taxon>
        <taxon>Actinomycetes</taxon>
        <taxon>Mycobacteriales</taxon>
        <taxon>Mycobacteriaceae</taxon>
        <taxon>Mycobacterium</taxon>
        <taxon>Mycobacterium avium complex (MAC)</taxon>
    </lineage>
</organism>
<sequence length="79" mass="8421">MVGARRGRVSADDLGLIGAGPMRVVLPKRREDGSAVLRSLETYSSRKAFGMPASLLPLASIAVDPWGRVRFHKCPGGDS</sequence>